<dbReference type="AlphaFoldDB" id="A0A2S5B7H1"/>
<evidence type="ECO:0000313" key="12">
    <source>
        <dbReference type="Proteomes" id="UP000237144"/>
    </source>
</evidence>
<dbReference type="SMART" id="SM00095">
    <property type="entry name" value="TR_THY"/>
    <property type="match status" value="1"/>
</dbReference>
<dbReference type="PROSITE" id="PS00768">
    <property type="entry name" value="TRANSTHYRETIN_1"/>
    <property type="match status" value="1"/>
</dbReference>
<dbReference type="InterPro" id="IPR023419">
    <property type="entry name" value="Transthyretin_CS"/>
</dbReference>
<feature type="binding site" evidence="8">
    <location>
        <position position="294"/>
    </location>
    <ligand>
        <name>substrate</name>
    </ligand>
</feature>
<feature type="compositionally biased region" description="Polar residues" evidence="9">
    <location>
        <begin position="230"/>
        <end position="239"/>
    </location>
</feature>
<keyword evidence="6" id="KW-0659">Purine metabolism</keyword>
<proteinExistence type="inferred from homology"/>
<dbReference type="InterPro" id="IPR014306">
    <property type="entry name" value="Hydroxyisourate_hydrolase"/>
</dbReference>
<comment type="similarity">
    <text evidence="3">Belongs to the transthyretin family. 5-hydroxyisourate hydrolase subfamily.</text>
</comment>
<dbReference type="PANTHER" id="PTHR10395">
    <property type="entry name" value="URICASE AND TRANSTHYRETIN-RELATED"/>
    <property type="match status" value="1"/>
</dbReference>
<name>A0A2S5B7H1_9BASI</name>
<accession>A0A2S5B7H1</accession>
<feature type="region of interest" description="Disordered" evidence="9">
    <location>
        <begin position="187"/>
        <end position="266"/>
    </location>
</feature>
<evidence type="ECO:0000256" key="5">
    <source>
        <dbReference type="ARBA" id="ARBA00012609"/>
    </source>
</evidence>
<evidence type="ECO:0000313" key="11">
    <source>
        <dbReference type="EMBL" id="POY72716.1"/>
    </source>
</evidence>
<feature type="compositionally biased region" description="Polar residues" evidence="9">
    <location>
        <begin position="40"/>
        <end position="51"/>
    </location>
</feature>
<dbReference type="InterPro" id="IPR023418">
    <property type="entry name" value="Thyroxine_BS"/>
</dbReference>
<protein>
    <recommendedName>
        <fullName evidence="5">hydroxyisourate hydrolase</fullName>
        <ecNumber evidence="5">3.5.2.17</ecNumber>
    </recommendedName>
</protein>
<dbReference type="Proteomes" id="UP000237144">
    <property type="component" value="Unassembled WGS sequence"/>
</dbReference>
<dbReference type="PROSITE" id="PS00769">
    <property type="entry name" value="TRANSTHYRETIN_2"/>
    <property type="match status" value="1"/>
</dbReference>
<comment type="subunit">
    <text evidence="4">Homotetramer.</text>
</comment>
<dbReference type="CDD" id="cd05822">
    <property type="entry name" value="TLP_HIUase"/>
    <property type="match status" value="1"/>
</dbReference>
<feature type="compositionally biased region" description="Low complexity" evidence="9">
    <location>
        <begin position="209"/>
        <end position="220"/>
    </location>
</feature>
<dbReference type="GO" id="GO:0033971">
    <property type="term" value="F:hydroxyisourate hydrolase activity"/>
    <property type="evidence" value="ECO:0007669"/>
    <property type="project" value="UniProtKB-EC"/>
</dbReference>
<evidence type="ECO:0000256" key="3">
    <source>
        <dbReference type="ARBA" id="ARBA00009850"/>
    </source>
</evidence>
<evidence type="ECO:0000256" key="6">
    <source>
        <dbReference type="ARBA" id="ARBA00022631"/>
    </source>
</evidence>
<evidence type="ECO:0000256" key="8">
    <source>
        <dbReference type="PIRSR" id="PIRSR600895-51"/>
    </source>
</evidence>
<evidence type="ECO:0000256" key="7">
    <source>
        <dbReference type="ARBA" id="ARBA00022801"/>
    </source>
</evidence>
<evidence type="ECO:0000256" key="1">
    <source>
        <dbReference type="ARBA" id="ARBA00001043"/>
    </source>
</evidence>
<keyword evidence="7" id="KW-0378">Hydrolase</keyword>
<dbReference type="Pfam" id="PF00576">
    <property type="entry name" value="Transthyretin"/>
    <property type="match status" value="1"/>
</dbReference>
<dbReference type="EMBL" id="PJQD01000048">
    <property type="protein sequence ID" value="POY72716.1"/>
    <property type="molecule type" value="Genomic_DNA"/>
</dbReference>
<evidence type="ECO:0000259" key="10">
    <source>
        <dbReference type="SMART" id="SM00095"/>
    </source>
</evidence>
<evidence type="ECO:0000256" key="2">
    <source>
        <dbReference type="ARBA" id="ARBA00002704"/>
    </source>
</evidence>
<feature type="region of interest" description="Disordered" evidence="9">
    <location>
        <begin position="1"/>
        <end position="114"/>
    </location>
</feature>
<gene>
    <name evidence="11" type="ORF">BMF94_4548</name>
</gene>
<dbReference type="GO" id="GO:0006144">
    <property type="term" value="P:purine nucleobase metabolic process"/>
    <property type="evidence" value="ECO:0007669"/>
    <property type="project" value="UniProtKB-KW"/>
</dbReference>
<reference evidence="11 12" key="1">
    <citation type="journal article" date="2018" name="Front. Microbiol.">
        <title>Prospects for Fungal Bioremediation of Acidic Radioactive Waste Sites: Characterization and Genome Sequence of Rhodotorula taiwanensis MD1149.</title>
        <authorList>
            <person name="Tkavc R."/>
            <person name="Matrosova V.Y."/>
            <person name="Grichenko O.E."/>
            <person name="Gostincar C."/>
            <person name="Volpe R.P."/>
            <person name="Klimenkova P."/>
            <person name="Gaidamakova E.K."/>
            <person name="Zhou C.E."/>
            <person name="Stewart B.J."/>
            <person name="Lyman M.G."/>
            <person name="Malfatti S.A."/>
            <person name="Rubinfeld B."/>
            <person name="Courtot M."/>
            <person name="Singh J."/>
            <person name="Dalgard C.L."/>
            <person name="Hamilton T."/>
            <person name="Frey K.G."/>
            <person name="Gunde-Cimerman N."/>
            <person name="Dugan L."/>
            <person name="Daly M.J."/>
        </authorList>
    </citation>
    <scope>NUCLEOTIDE SEQUENCE [LARGE SCALE GENOMIC DNA]</scope>
    <source>
        <strain evidence="11 12">MD1149</strain>
    </source>
</reference>
<comment type="function">
    <text evidence="2">Catalyzes the hydrolysis of 5-hydroxyisourate (HIU) to 2-oxo-4-hydroxy-4-carboxy-5-ureidoimidazoline (OHCU).</text>
</comment>
<dbReference type="PRINTS" id="PR00189">
    <property type="entry name" value="TRNSTHYRETIN"/>
</dbReference>
<dbReference type="Gene3D" id="2.60.40.180">
    <property type="entry name" value="Transthyretin/hydroxyisourate hydrolase domain"/>
    <property type="match status" value="1"/>
</dbReference>
<dbReference type="NCBIfam" id="TIGR02962">
    <property type="entry name" value="hdxy_isourate"/>
    <property type="match status" value="1"/>
</dbReference>
<dbReference type="SUPFAM" id="SSF49472">
    <property type="entry name" value="Transthyretin (synonym: prealbumin)"/>
    <property type="match status" value="1"/>
</dbReference>
<evidence type="ECO:0000256" key="4">
    <source>
        <dbReference type="ARBA" id="ARBA00011881"/>
    </source>
</evidence>
<feature type="binding site" evidence="8">
    <location>
        <position position="359"/>
    </location>
    <ligand>
        <name>substrate</name>
    </ligand>
</feature>
<feature type="domain" description="Transthyretin/hydroxyisourate hydrolase" evidence="10">
    <location>
        <begin position="250"/>
        <end position="361"/>
    </location>
</feature>
<organism evidence="11 12">
    <name type="scientific">Rhodotorula taiwanensis</name>
    <dbReference type="NCBI Taxonomy" id="741276"/>
    <lineage>
        <taxon>Eukaryota</taxon>
        <taxon>Fungi</taxon>
        <taxon>Dikarya</taxon>
        <taxon>Basidiomycota</taxon>
        <taxon>Pucciniomycotina</taxon>
        <taxon>Microbotryomycetes</taxon>
        <taxon>Sporidiobolales</taxon>
        <taxon>Sporidiobolaceae</taxon>
        <taxon>Rhodotorula</taxon>
    </lineage>
</organism>
<feature type="compositionally biased region" description="Polar residues" evidence="9">
    <location>
        <begin position="10"/>
        <end position="28"/>
    </location>
</feature>
<feature type="compositionally biased region" description="Basic and acidic residues" evidence="9">
    <location>
        <begin position="187"/>
        <end position="206"/>
    </location>
</feature>
<comment type="caution">
    <text evidence="11">The sequence shown here is derived from an EMBL/GenBank/DDBJ whole genome shotgun (WGS) entry which is preliminary data.</text>
</comment>
<dbReference type="OrthoDB" id="10265230at2759"/>
<feature type="binding site" evidence="8">
    <location>
        <position position="256"/>
    </location>
    <ligand>
        <name>substrate</name>
    </ligand>
</feature>
<evidence type="ECO:0000256" key="9">
    <source>
        <dbReference type="SAM" id="MobiDB-lite"/>
    </source>
</evidence>
<dbReference type="EC" id="3.5.2.17" evidence="5"/>
<dbReference type="PANTHER" id="PTHR10395:SF7">
    <property type="entry name" value="5-HYDROXYISOURATE HYDROLASE"/>
    <property type="match status" value="1"/>
</dbReference>
<sequence>MSNPFGAYFQPQSNQPGKQPQLAPNNKNNGGGPQLHHYNAQPNPSPYQTPQDLHVSPYGGPQSVAGPSGAPSLVGGIPGGETDHTLGSAYGDHSGLSPDDNDGPDNTDSPEQRKKASLNALLASLADSSLTLLAARPANREDARATRCDREIAKCRFCDWKTEHPKAFRMRAHAAVCDAVPDEAKERLARHQEEKDQRAQMRREAAPDGTSSAGTPAAAPKKAKRAHDGTPSSGATSTYRPKMAPAPPLRSPITCHVLDSTSGKPAPEMRIRLDRLNTTGFVLQAQGMTDMDGRCNTLLQPGTRVEVGIFKITFFTNEYFTKRGILSFYPFVEIPFEVKSADEHYHIPCLLSPYSYTTYRGS</sequence>
<comment type="catalytic activity">
    <reaction evidence="1">
        <text>5-hydroxyisourate + H2O = 5-hydroxy-2-oxo-4-ureido-2,5-dihydro-1H-imidazole-5-carboxylate + H(+)</text>
        <dbReference type="Rhea" id="RHEA:23736"/>
        <dbReference type="ChEBI" id="CHEBI:15377"/>
        <dbReference type="ChEBI" id="CHEBI:15378"/>
        <dbReference type="ChEBI" id="CHEBI:18072"/>
        <dbReference type="ChEBI" id="CHEBI:58639"/>
        <dbReference type="EC" id="3.5.2.17"/>
    </reaction>
</comment>
<dbReference type="InterPro" id="IPR023416">
    <property type="entry name" value="Transthyretin/HIU_hydrolase_d"/>
</dbReference>
<keyword evidence="12" id="KW-1185">Reference proteome</keyword>
<dbReference type="STRING" id="741276.A0A2S5B7H1"/>
<dbReference type="InterPro" id="IPR000895">
    <property type="entry name" value="Transthyretin/HIU_hydrolase"/>
</dbReference>
<dbReference type="InterPro" id="IPR036817">
    <property type="entry name" value="Transthyretin/HIU_hydrolase_sf"/>
</dbReference>